<accession>X1E965</accession>
<feature type="compositionally biased region" description="Basic and acidic residues" evidence="1">
    <location>
        <begin position="43"/>
        <end position="53"/>
    </location>
</feature>
<name>X1E965_9ZZZZ</name>
<proteinExistence type="predicted"/>
<evidence type="ECO:0000313" key="2">
    <source>
        <dbReference type="EMBL" id="GAH05193.1"/>
    </source>
</evidence>
<feature type="non-terminal residue" evidence="2">
    <location>
        <position position="1"/>
    </location>
</feature>
<evidence type="ECO:0000256" key="1">
    <source>
        <dbReference type="SAM" id="MobiDB-lite"/>
    </source>
</evidence>
<gene>
    <name evidence="2" type="ORF">S01H4_38369</name>
</gene>
<comment type="caution">
    <text evidence="2">The sequence shown here is derived from an EMBL/GenBank/DDBJ whole genome shotgun (WGS) entry which is preliminary data.</text>
</comment>
<dbReference type="AlphaFoldDB" id="X1E965"/>
<protein>
    <submittedName>
        <fullName evidence="2">Uncharacterized protein</fullName>
    </submittedName>
</protein>
<reference evidence="2" key="1">
    <citation type="journal article" date="2014" name="Front. Microbiol.">
        <title>High frequency of phylogenetically diverse reductive dehalogenase-homologous genes in deep subseafloor sedimentary metagenomes.</title>
        <authorList>
            <person name="Kawai M."/>
            <person name="Futagami T."/>
            <person name="Toyoda A."/>
            <person name="Takaki Y."/>
            <person name="Nishi S."/>
            <person name="Hori S."/>
            <person name="Arai W."/>
            <person name="Tsubouchi T."/>
            <person name="Morono Y."/>
            <person name="Uchiyama I."/>
            <person name="Ito T."/>
            <person name="Fujiyama A."/>
            <person name="Inagaki F."/>
            <person name="Takami H."/>
        </authorList>
    </citation>
    <scope>NUCLEOTIDE SEQUENCE</scope>
    <source>
        <strain evidence="2">Expedition CK06-06</strain>
    </source>
</reference>
<feature type="region of interest" description="Disordered" evidence="1">
    <location>
        <begin position="31"/>
        <end position="53"/>
    </location>
</feature>
<organism evidence="2">
    <name type="scientific">marine sediment metagenome</name>
    <dbReference type="NCBI Taxonomy" id="412755"/>
    <lineage>
        <taxon>unclassified sequences</taxon>
        <taxon>metagenomes</taxon>
        <taxon>ecological metagenomes</taxon>
    </lineage>
</organism>
<dbReference type="EMBL" id="BART01020690">
    <property type="protein sequence ID" value="GAH05193.1"/>
    <property type="molecule type" value="Genomic_DNA"/>
</dbReference>
<sequence length="53" mass="6236">WWLDVRYHGCGGDADGHKFFRDFLSYADETFGNDNENECQEPETLHGPERMLE</sequence>